<evidence type="ECO:0000313" key="3">
    <source>
        <dbReference type="Proteomes" id="UP000314294"/>
    </source>
</evidence>
<organism evidence="2 3">
    <name type="scientific">Liparis tanakae</name>
    <name type="common">Tanaka's snailfish</name>
    <dbReference type="NCBI Taxonomy" id="230148"/>
    <lineage>
        <taxon>Eukaryota</taxon>
        <taxon>Metazoa</taxon>
        <taxon>Chordata</taxon>
        <taxon>Craniata</taxon>
        <taxon>Vertebrata</taxon>
        <taxon>Euteleostomi</taxon>
        <taxon>Actinopterygii</taxon>
        <taxon>Neopterygii</taxon>
        <taxon>Teleostei</taxon>
        <taxon>Neoteleostei</taxon>
        <taxon>Acanthomorphata</taxon>
        <taxon>Eupercaria</taxon>
        <taxon>Perciformes</taxon>
        <taxon>Cottioidei</taxon>
        <taxon>Cottales</taxon>
        <taxon>Liparidae</taxon>
        <taxon>Liparis</taxon>
    </lineage>
</organism>
<dbReference type="Proteomes" id="UP000314294">
    <property type="component" value="Unassembled WGS sequence"/>
</dbReference>
<gene>
    <name evidence="2" type="ORF">EYF80_066944</name>
</gene>
<proteinExistence type="predicted"/>
<comment type="caution">
    <text evidence="2">The sequence shown here is derived from an EMBL/GenBank/DDBJ whole genome shotgun (WGS) entry which is preliminary data.</text>
</comment>
<accession>A0A4Z2E328</accession>
<evidence type="ECO:0000256" key="1">
    <source>
        <dbReference type="SAM" id="MobiDB-lite"/>
    </source>
</evidence>
<evidence type="ECO:0000313" key="2">
    <source>
        <dbReference type="EMBL" id="TNN22940.1"/>
    </source>
</evidence>
<feature type="compositionally biased region" description="Basic residues" evidence="1">
    <location>
        <begin position="38"/>
        <end position="49"/>
    </location>
</feature>
<keyword evidence="3" id="KW-1185">Reference proteome</keyword>
<reference evidence="2 3" key="1">
    <citation type="submission" date="2019-03" db="EMBL/GenBank/DDBJ databases">
        <title>First draft genome of Liparis tanakae, snailfish: a comprehensive survey of snailfish specific genes.</title>
        <authorList>
            <person name="Kim W."/>
            <person name="Song I."/>
            <person name="Jeong J.-H."/>
            <person name="Kim D."/>
            <person name="Kim S."/>
            <person name="Ryu S."/>
            <person name="Song J.Y."/>
            <person name="Lee S.K."/>
        </authorList>
    </citation>
    <scope>NUCLEOTIDE SEQUENCE [LARGE SCALE GENOMIC DNA]</scope>
    <source>
        <tissue evidence="2">Muscle</tissue>
    </source>
</reference>
<feature type="region of interest" description="Disordered" evidence="1">
    <location>
        <begin position="1"/>
        <end position="49"/>
    </location>
</feature>
<dbReference type="AlphaFoldDB" id="A0A4Z2E328"/>
<sequence length="49" mass="5568">MIAGSEMTQKGRLGVKMHRRPGQEGSSVDRRTGQWLPHQRRRGLRSPKG</sequence>
<name>A0A4Z2E328_9TELE</name>
<dbReference type="EMBL" id="SRLO01020434">
    <property type="protein sequence ID" value="TNN22940.1"/>
    <property type="molecule type" value="Genomic_DNA"/>
</dbReference>
<protein>
    <submittedName>
        <fullName evidence="2">Uncharacterized protein</fullName>
    </submittedName>
</protein>